<sequence>MDMFRGRANISIPFYTISVDGINIPIGLSYNTGGIKLNEVASAVGLGWSLSIPGSISKNIMGKDDDNYSIRFKNFNESSQYLNSIIDYSTNDPRISTIEQLYNGSSYDTMPDIFHYNLPTINGGFIVNNNAGYTIPHVDIKINKVNTDLFKIIDEQGNQFWISGKNFINGGTPGVAPYVNSYGIDSLQTAQGKMIKFYYAKNQSYIEKTVNENAYINLTTQTGGSYNPNGLSKYDITRSRIDYAEKLLTKIVFPEGEIIFEYSDDLELAIENNDKYRKDIGTTIGTSTIKNGLALRRIKVMNKTSETTKDFILNYSYFNPQASSDIPQDYRLKLNSVYDNLQKSFYHFTYDESIPLPRRSTANDDYWGYINRIGNLNDDHNIPRETFNPLVKIYQNGRDREVNTLYSQLGILKKITYPTGGYRNLYYENNQTKTKQYSTTIKRDEYEILENIYQDGVYGDNASEKTFSVPSTLLNSLIEPKFEFQFVNWCDNNNDNTGTIHPTSCLGSAKVITSNGSNVYTSNGKPFLNVQSATTLPITLKLYRVDECGCNINMNILHEIRNESTEIKNIGGLRILKVEDYDGKNIQNIYNYQYNGGVINQPFAYAKTVYREVPHSDGHSAPAYFQFLKLSNSSSANSSYSSSDLITYSTVTEYNGKGEIIYNFSQSNESKSASEITISDYDSWKSGLLLSQYYKKNNDTLRKEIYTYSFKPLKNSLSGYSPITNKEISFAINLDITKIKKEQGVSGNFVDAFNVQYKYINIESGKIENDTTEVIDYLNGKKIITTSRNNYYDTDITKPINLQSTENILPSGEKIKTSYQYAYEKGNQLMIDKNMITIPLETETKQTANGSTKTLSKSEIIYPKTLPSSQTGNLVLPTSVLSYNLENSSSGLTELSYDQYDSKGNIVQYTNRVGVSTVIIWGYNGTQPIVKIENAKLEGIGQSFIDNIVNASNLDAAAERNNDETNLHNAFKDFRNNLSSYQITTYSYDPLIGVRSITPPSGIREVYLYDAAGRLKEVREHNNTGKLLKEFNYHYKN</sequence>
<gene>
    <name evidence="1" type="ORF">EG343_00940</name>
</gene>
<dbReference type="AlphaFoldDB" id="A0AAD0YHT9"/>
<evidence type="ECO:0000313" key="1">
    <source>
        <dbReference type="EMBL" id="AZA89294.1"/>
    </source>
</evidence>
<proteinExistence type="predicted"/>
<dbReference type="KEGG" id="cnk:EG343_00940"/>
<dbReference type="Proteomes" id="UP000278288">
    <property type="component" value="Chromosome"/>
</dbReference>
<reference evidence="1 2" key="1">
    <citation type="submission" date="2018-11" db="EMBL/GenBank/DDBJ databases">
        <title>Proposal to divide the Flavobacteriaceae and reorganize its genera based on Amino Acid Identity values calculated from whole genome sequences.</title>
        <authorList>
            <person name="Nicholson A.C."/>
            <person name="Gulvik C.A."/>
            <person name="Whitney A.M."/>
            <person name="Humrighouse B.W."/>
            <person name="Bell M."/>
            <person name="Holmes B."/>
            <person name="Steigerwalt A.G."/>
            <person name="Villarma A."/>
            <person name="Sheth M."/>
            <person name="Batra D."/>
            <person name="Pryor J."/>
            <person name="Bernardet J.-F."/>
            <person name="Hugo C."/>
            <person name="Kampfer P."/>
            <person name="Newman J."/>
            <person name="McQuiston J.R."/>
        </authorList>
    </citation>
    <scope>NUCLEOTIDE SEQUENCE [LARGE SCALE GENOMIC DNA]</scope>
    <source>
        <strain evidence="1 2">G0041</strain>
    </source>
</reference>
<accession>A0AAD0YHT9</accession>
<evidence type="ECO:0008006" key="3">
    <source>
        <dbReference type="Google" id="ProtNLM"/>
    </source>
</evidence>
<keyword evidence="2" id="KW-1185">Reference proteome</keyword>
<dbReference type="EMBL" id="CP033923">
    <property type="protein sequence ID" value="AZA89294.1"/>
    <property type="molecule type" value="Genomic_DNA"/>
</dbReference>
<protein>
    <recommendedName>
        <fullName evidence="3">YD repeat-containing protein</fullName>
    </recommendedName>
</protein>
<evidence type="ECO:0000313" key="2">
    <source>
        <dbReference type="Proteomes" id="UP000278288"/>
    </source>
</evidence>
<name>A0AAD0YHT9_CHRNA</name>
<organism evidence="1 2">
    <name type="scientific">Chryseobacterium nakagawai</name>
    <dbReference type="NCBI Taxonomy" id="1241982"/>
    <lineage>
        <taxon>Bacteria</taxon>
        <taxon>Pseudomonadati</taxon>
        <taxon>Bacteroidota</taxon>
        <taxon>Flavobacteriia</taxon>
        <taxon>Flavobacteriales</taxon>
        <taxon>Weeksellaceae</taxon>
        <taxon>Chryseobacterium group</taxon>
        <taxon>Chryseobacterium</taxon>
    </lineage>
</organism>
<dbReference type="RefSeq" id="WP_123855774.1">
    <property type="nucleotide sequence ID" value="NZ_CP033923.1"/>
</dbReference>